<name>A0AA41V427_PAPNU</name>
<gene>
    <name evidence="5" type="ORF">MKW94_005866</name>
</gene>
<dbReference type="GO" id="GO:0016579">
    <property type="term" value="P:protein deubiquitination"/>
    <property type="evidence" value="ECO:0007669"/>
    <property type="project" value="TreeGrafter"/>
</dbReference>
<dbReference type="PROSITE" id="PS50802">
    <property type="entry name" value="OTU"/>
    <property type="match status" value="1"/>
</dbReference>
<dbReference type="PANTHER" id="PTHR13312">
    <property type="entry name" value="HIV-INDUCED PROTEIN-7-LIKE PROTEASE"/>
    <property type="match status" value="1"/>
</dbReference>
<dbReference type="Proteomes" id="UP001177140">
    <property type="component" value="Unassembled WGS sequence"/>
</dbReference>
<keyword evidence="3" id="KW-0788">Thiol protease</keyword>
<keyword evidence="6" id="KW-1185">Reference proteome</keyword>
<dbReference type="AlphaFoldDB" id="A0AA41V427"/>
<dbReference type="InterPro" id="IPR047947">
    <property type="entry name" value="OTU4_OTU"/>
</dbReference>
<dbReference type="FunFam" id="3.90.70.80:FF:000007">
    <property type="entry name" value="OTU domain-containing protein"/>
    <property type="match status" value="1"/>
</dbReference>
<evidence type="ECO:0000256" key="1">
    <source>
        <dbReference type="ARBA" id="ARBA00000707"/>
    </source>
</evidence>
<comment type="caution">
    <text evidence="5">The sequence shown here is derived from an EMBL/GenBank/DDBJ whole genome shotgun (WGS) entry which is preliminary data.</text>
</comment>
<dbReference type="Pfam" id="PF02338">
    <property type="entry name" value="OTU"/>
    <property type="match status" value="1"/>
</dbReference>
<evidence type="ECO:0000313" key="5">
    <source>
        <dbReference type="EMBL" id="MCL7024018.1"/>
    </source>
</evidence>
<dbReference type="EMBL" id="JAJJMA010029278">
    <property type="protein sequence ID" value="MCL7024018.1"/>
    <property type="molecule type" value="Genomic_DNA"/>
</dbReference>
<dbReference type="GO" id="GO:0030968">
    <property type="term" value="P:endoplasmic reticulum unfolded protein response"/>
    <property type="evidence" value="ECO:0007669"/>
    <property type="project" value="TreeGrafter"/>
</dbReference>
<dbReference type="InterPro" id="IPR038765">
    <property type="entry name" value="Papain-like_cys_pep_sf"/>
</dbReference>
<dbReference type="InterPro" id="IPR003323">
    <property type="entry name" value="OTU_dom"/>
</dbReference>
<dbReference type="GO" id="GO:0005634">
    <property type="term" value="C:nucleus"/>
    <property type="evidence" value="ECO:0007669"/>
    <property type="project" value="TreeGrafter"/>
</dbReference>
<dbReference type="GO" id="GO:0005829">
    <property type="term" value="C:cytosol"/>
    <property type="evidence" value="ECO:0007669"/>
    <property type="project" value="TreeGrafter"/>
</dbReference>
<dbReference type="GO" id="GO:0036503">
    <property type="term" value="P:ERAD pathway"/>
    <property type="evidence" value="ECO:0007669"/>
    <property type="project" value="TreeGrafter"/>
</dbReference>
<dbReference type="CDD" id="cd22760">
    <property type="entry name" value="OTU_plant_OTU4-like"/>
    <property type="match status" value="1"/>
</dbReference>
<keyword evidence="3" id="KW-0833">Ubl conjugation pathway</keyword>
<dbReference type="SUPFAM" id="SSF54001">
    <property type="entry name" value="Cysteine proteinases"/>
    <property type="match status" value="1"/>
</dbReference>
<evidence type="ECO:0000259" key="4">
    <source>
        <dbReference type="PROSITE" id="PS50802"/>
    </source>
</evidence>
<sequence>MGHKASCFGIVLLCQNMSLRFFMTKQEMVSKIKGNVGTSSWLQGGASSGVISGFWVCFSNFRPLNAEATSKENENGDCGLSLGSYSHGKIVYTDYSVIGICGDGRCLFRSVAHGACLQSGKPSPSETLERELAHELRDRVVDEFIRRREETEWFVEGDFDTYISQIKKPHVWGGEPELFMCSHVLQMPITVYLYDEEAGGLIAIAEYGQVYAKANPVRVLYHDGHYDALQIPGNKGFTSRLEDLDQIV</sequence>
<protein>
    <recommendedName>
        <fullName evidence="3">Ubiquitin thioesterase OTU</fullName>
        <ecNumber evidence="3">3.4.19.12</ecNumber>
    </recommendedName>
</protein>
<proteinExistence type="predicted"/>
<feature type="domain" description="OTU" evidence="4">
    <location>
        <begin position="95"/>
        <end position="232"/>
    </location>
</feature>
<keyword evidence="3" id="KW-0645">Protease</keyword>
<comment type="subcellular location">
    <subcellularLocation>
        <location evidence="3">Cytoplasm</location>
    </subcellularLocation>
</comment>
<keyword evidence="3" id="KW-0963">Cytoplasm</keyword>
<comment type="catalytic activity">
    <reaction evidence="1 3">
        <text>Thiol-dependent hydrolysis of ester, thioester, amide, peptide and isopeptide bonds formed by the C-terminal Gly of ubiquitin (a 76-residue protein attached to proteins as an intracellular targeting signal).</text>
        <dbReference type="EC" id="3.4.19.12"/>
    </reaction>
</comment>
<accession>A0AA41V427</accession>
<evidence type="ECO:0000256" key="2">
    <source>
        <dbReference type="ARBA" id="ARBA00022801"/>
    </source>
</evidence>
<reference evidence="5" key="1">
    <citation type="submission" date="2022-03" db="EMBL/GenBank/DDBJ databases">
        <title>A functionally conserved STORR gene fusion in Papaver species that diverged 16.8 million years ago.</title>
        <authorList>
            <person name="Catania T."/>
        </authorList>
    </citation>
    <scope>NUCLEOTIDE SEQUENCE</scope>
    <source>
        <strain evidence="5">S-191538</strain>
    </source>
</reference>
<dbReference type="PANTHER" id="PTHR13312:SF5">
    <property type="entry name" value="UBIQUITIN THIOESTERASE OTU"/>
    <property type="match status" value="1"/>
</dbReference>
<keyword evidence="2 3" id="KW-0378">Hydrolase</keyword>
<evidence type="ECO:0000313" key="6">
    <source>
        <dbReference type="Proteomes" id="UP001177140"/>
    </source>
</evidence>
<evidence type="ECO:0000256" key="3">
    <source>
        <dbReference type="RuleBase" id="RU367104"/>
    </source>
</evidence>
<organism evidence="5 6">
    <name type="scientific">Papaver nudicaule</name>
    <name type="common">Iceland poppy</name>
    <dbReference type="NCBI Taxonomy" id="74823"/>
    <lineage>
        <taxon>Eukaryota</taxon>
        <taxon>Viridiplantae</taxon>
        <taxon>Streptophyta</taxon>
        <taxon>Embryophyta</taxon>
        <taxon>Tracheophyta</taxon>
        <taxon>Spermatophyta</taxon>
        <taxon>Magnoliopsida</taxon>
        <taxon>Ranunculales</taxon>
        <taxon>Papaveraceae</taxon>
        <taxon>Papaveroideae</taxon>
        <taxon>Papaver</taxon>
    </lineage>
</organism>
<dbReference type="GO" id="GO:0004843">
    <property type="term" value="F:cysteine-type deubiquitinase activity"/>
    <property type="evidence" value="ECO:0007669"/>
    <property type="project" value="UniProtKB-UniRule"/>
</dbReference>
<dbReference type="Gene3D" id="3.90.70.80">
    <property type="match status" value="1"/>
</dbReference>
<comment type="function">
    <text evidence="3">Hydrolase that can remove conjugated ubiquitin from proteins and may therefore play an important regulatory role at the level of protein turnover by preventing degradation.</text>
</comment>
<dbReference type="EC" id="3.4.19.12" evidence="3"/>